<dbReference type="Proteomes" id="UP000783037">
    <property type="component" value="Unassembled WGS sequence"/>
</dbReference>
<evidence type="ECO:0000256" key="1">
    <source>
        <dbReference type="SAM" id="Coils"/>
    </source>
</evidence>
<dbReference type="RefSeq" id="WP_292742439.1">
    <property type="nucleotide sequence ID" value="NZ_SUTK01000086.1"/>
</dbReference>
<name>A0A8T3VH16_9EURY</name>
<comment type="caution">
    <text evidence="2">The sequence shown here is derived from an EMBL/GenBank/DDBJ whole genome shotgun (WGS) entry which is preliminary data.</text>
</comment>
<proteinExistence type="predicted"/>
<keyword evidence="1" id="KW-0175">Coiled coil</keyword>
<organism evidence="2 3">
    <name type="scientific">Methanobrevibacter thaueri</name>
    <dbReference type="NCBI Taxonomy" id="190975"/>
    <lineage>
        <taxon>Archaea</taxon>
        <taxon>Methanobacteriati</taxon>
        <taxon>Methanobacteriota</taxon>
        <taxon>Methanomada group</taxon>
        <taxon>Methanobacteria</taxon>
        <taxon>Methanobacteriales</taxon>
        <taxon>Methanobacteriaceae</taxon>
        <taxon>Methanobrevibacter</taxon>
    </lineage>
</organism>
<evidence type="ECO:0000313" key="2">
    <source>
        <dbReference type="EMBL" id="MBE6502615.1"/>
    </source>
</evidence>
<feature type="coiled-coil region" evidence="1">
    <location>
        <begin position="51"/>
        <end position="78"/>
    </location>
</feature>
<gene>
    <name evidence="2" type="ORF">E7Z79_09295</name>
</gene>
<evidence type="ECO:0000313" key="3">
    <source>
        <dbReference type="Proteomes" id="UP000783037"/>
    </source>
</evidence>
<dbReference type="AlphaFoldDB" id="A0A8T3VH16"/>
<reference evidence="2" key="1">
    <citation type="submission" date="2019-04" db="EMBL/GenBank/DDBJ databases">
        <title>Evolution of Biomass-Degrading Anaerobic Consortia Revealed by Metagenomics.</title>
        <authorList>
            <person name="Peng X."/>
        </authorList>
    </citation>
    <scope>NUCLEOTIDE SEQUENCE</scope>
    <source>
        <strain evidence="2">SIG18</strain>
    </source>
</reference>
<dbReference type="EMBL" id="SUTK01000086">
    <property type="protein sequence ID" value="MBE6502615.1"/>
    <property type="molecule type" value="Genomic_DNA"/>
</dbReference>
<accession>A0A8T3VH16</accession>
<protein>
    <submittedName>
        <fullName evidence="2">Uncharacterized protein</fullName>
    </submittedName>
</protein>
<sequence length="123" mass="14342">MKMEIELTDEQAKKVEILKENGMDIGDAVDALFEMKDMIKDQSTTAVDYRLNKVTQEKAELEKRMEALDEEISFFNKLKDTSLDVDQKFKIVEKEYGAGAKTYDESVQDAKHKFKWTKSIFKF</sequence>